<organism evidence="5 6">
    <name type="scientific">Streptomyces violaceolatus</name>
    <dbReference type="NCBI Taxonomy" id="67378"/>
    <lineage>
        <taxon>Bacteria</taxon>
        <taxon>Bacillati</taxon>
        <taxon>Actinomycetota</taxon>
        <taxon>Actinomycetes</taxon>
        <taxon>Kitasatosporales</taxon>
        <taxon>Streptomycetaceae</taxon>
        <taxon>Streptomyces</taxon>
        <taxon>Streptomyces violaceoruber group</taxon>
    </lineage>
</organism>
<comment type="similarity">
    <text evidence="2">Belongs to the bacterial solute-binding protein 2 family.</text>
</comment>
<feature type="signal peptide" evidence="3">
    <location>
        <begin position="1"/>
        <end position="32"/>
    </location>
</feature>
<evidence type="ECO:0000256" key="1">
    <source>
        <dbReference type="ARBA" id="ARBA00004196"/>
    </source>
</evidence>
<gene>
    <name evidence="5" type="ORF">GCM10010310_62880</name>
</gene>
<dbReference type="InterPro" id="IPR025997">
    <property type="entry name" value="SBP_2_dom"/>
</dbReference>
<sequence>MTTSTTARRGHIRIGAALMTSMLAFPFLVGCADQGKTNGSASSSGNSGGMTVQFVNPLPSYPTWRQIGDCMKDEAKKLGVELTESGPTGQALDATAMIKQVRQATANKKDAIITFPSSTGFTQVLKQAQDAGVVTGTIYGPGGKEFGADYNIAPDFSVIGEKLVNAVSALPGKHVLGLVAAADTGLGKSWMDGVEAAAAKTDNVTIAGAVYTGDDAAKALPQVNGLLTAHPDVTEIVTHMGTVTPGATAAIKSHGRVGKTFLLAGGHDNGGSKAVEEGTANLILLQDVCTLGKQLLDGVVDIKQGKPAPEVPIKLKVVGKDQLEGLLREGWV</sequence>
<dbReference type="CDD" id="cd01536">
    <property type="entry name" value="PBP1_ABC_sugar_binding-like"/>
    <property type="match status" value="1"/>
</dbReference>
<feature type="domain" description="Periplasmic binding protein" evidence="4">
    <location>
        <begin position="54"/>
        <end position="306"/>
    </location>
</feature>
<dbReference type="PANTHER" id="PTHR30036">
    <property type="entry name" value="D-XYLOSE-BINDING PERIPLASMIC PROTEIN"/>
    <property type="match status" value="1"/>
</dbReference>
<dbReference type="SUPFAM" id="SSF53822">
    <property type="entry name" value="Periplasmic binding protein-like I"/>
    <property type="match status" value="1"/>
</dbReference>
<dbReference type="Pfam" id="PF13407">
    <property type="entry name" value="Peripla_BP_4"/>
    <property type="match status" value="1"/>
</dbReference>
<evidence type="ECO:0000259" key="4">
    <source>
        <dbReference type="Pfam" id="PF13407"/>
    </source>
</evidence>
<dbReference type="Proteomes" id="UP001499989">
    <property type="component" value="Unassembled WGS sequence"/>
</dbReference>
<protein>
    <recommendedName>
        <fullName evidence="4">Periplasmic binding protein domain-containing protein</fullName>
    </recommendedName>
</protein>
<proteinExistence type="inferred from homology"/>
<dbReference type="Gene3D" id="3.40.50.2300">
    <property type="match status" value="2"/>
</dbReference>
<name>A0ABN3T9Y7_9ACTN</name>
<accession>A0ABN3T9Y7</accession>
<reference evidence="5 6" key="1">
    <citation type="journal article" date="2019" name="Int. J. Syst. Evol. Microbiol.">
        <title>The Global Catalogue of Microorganisms (GCM) 10K type strain sequencing project: providing services to taxonomists for standard genome sequencing and annotation.</title>
        <authorList>
            <consortium name="The Broad Institute Genomics Platform"/>
            <consortium name="The Broad Institute Genome Sequencing Center for Infectious Disease"/>
            <person name="Wu L."/>
            <person name="Ma J."/>
        </authorList>
    </citation>
    <scope>NUCLEOTIDE SEQUENCE [LARGE SCALE GENOMIC DNA]</scope>
    <source>
        <strain evidence="5 6">JCM 4531</strain>
    </source>
</reference>
<dbReference type="InterPro" id="IPR028082">
    <property type="entry name" value="Peripla_BP_I"/>
</dbReference>
<dbReference type="PANTHER" id="PTHR30036:SF7">
    <property type="entry name" value="ABC TRANSPORTER PERIPLASMIC-BINDING PROTEIN YPHF"/>
    <property type="match status" value="1"/>
</dbReference>
<dbReference type="InterPro" id="IPR050555">
    <property type="entry name" value="Bact_Solute-Bind_Prot2"/>
</dbReference>
<comment type="caution">
    <text evidence="5">The sequence shown here is derived from an EMBL/GenBank/DDBJ whole genome shotgun (WGS) entry which is preliminary data.</text>
</comment>
<keyword evidence="6" id="KW-1185">Reference proteome</keyword>
<feature type="chain" id="PRO_5045555220" description="Periplasmic binding protein domain-containing protein" evidence="3">
    <location>
        <begin position="33"/>
        <end position="332"/>
    </location>
</feature>
<evidence type="ECO:0000256" key="2">
    <source>
        <dbReference type="ARBA" id="ARBA00007639"/>
    </source>
</evidence>
<evidence type="ECO:0000256" key="3">
    <source>
        <dbReference type="SAM" id="SignalP"/>
    </source>
</evidence>
<dbReference type="EMBL" id="BAAASK010000026">
    <property type="protein sequence ID" value="GAA2697952.1"/>
    <property type="molecule type" value="Genomic_DNA"/>
</dbReference>
<comment type="subcellular location">
    <subcellularLocation>
        <location evidence="1">Cell envelope</location>
    </subcellularLocation>
</comment>
<keyword evidence="3" id="KW-0732">Signal</keyword>
<evidence type="ECO:0000313" key="6">
    <source>
        <dbReference type="Proteomes" id="UP001499989"/>
    </source>
</evidence>
<evidence type="ECO:0000313" key="5">
    <source>
        <dbReference type="EMBL" id="GAA2697952.1"/>
    </source>
</evidence>